<dbReference type="Proteomes" id="UP001642540">
    <property type="component" value="Unassembled WGS sequence"/>
</dbReference>
<name>A0ABP1PR08_9HEXA</name>
<protein>
    <recommendedName>
        <fullName evidence="4">Odorant receptor</fullName>
    </recommendedName>
</protein>
<evidence type="ECO:0000256" key="1">
    <source>
        <dbReference type="SAM" id="Phobius"/>
    </source>
</evidence>
<keyword evidence="3" id="KW-1185">Reference proteome</keyword>
<feature type="transmembrane region" description="Helical" evidence="1">
    <location>
        <begin position="294"/>
        <end position="314"/>
    </location>
</feature>
<feature type="transmembrane region" description="Helical" evidence="1">
    <location>
        <begin position="262"/>
        <end position="282"/>
    </location>
</feature>
<sequence>MYSKKFIKILVLQSKISYFMGSSPLLMDPEKEILYATKLGKVKSFGFWFILTEYATIFIPYQLVKMWNLGNFQQFNYVMILWLGLILACIFLGCFNLQNDQVRELLNMYLVFVKNFQKQYLPNHNPNTAFVNKIMDRILVWSSMCYFWFGILLSTHYAIFPRSAFHLTTEIDPNFFYSFFYIPYGLALTWVILSICSLFSMCTSAILTYVAFLVPIQSKEFRVDNIHGQKSNDKLRTAKYLPKTYRCFELLTNFQNITLSQYLIPCQTAIMYLILFCNTMLIRRWEKLNAALRVSLILLSVLAMFLWGLVLKVFGRMDVWSQKTLKSWKDHNWGSVRDNKYMRKFRKSCRPLRIGYGRCYIIRPLSVLKFLKGISRGTFRALLLAMKNE</sequence>
<proteinExistence type="predicted"/>
<reference evidence="2 3" key="1">
    <citation type="submission" date="2024-08" db="EMBL/GenBank/DDBJ databases">
        <authorList>
            <person name="Cucini C."/>
            <person name="Frati F."/>
        </authorList>
    </citation>
    <scope>NUCLEOTIDE SEQUENCE [LARGE SCALE GENOMIC DNA]</scope>
</reference>
<keyword evidence="1" id="KW-0472">Membrane</keyword>
<gene>
    <name evidence="2" type="ORF">ODALV1_LOCUS2195</name>
</gene>
<evidence type="ECO:0008006" key="4">
    <source>
        <dbReference type="Google" id="ProtNLM"/>
    </source>
</evidence>
<dbReference type="EMBL" id="CAXLJM020000007">
    <property type="protein sequence ID" value="CAL8072491.1"/>
    <property type="molecule type" value="Genomic_DNA"/>
</dbReference>
<organism evidence="2 3">
    <name type="scientific">Orchesella dallaii</name>
    <dbReference type="NCBI Taxonomy" id="48710"/>
    <lineage>
        <taxon>Eukaryota</taxon>
        <taxon>Metazoa</taxon>
        <taxon>Ecdysozoa</taxon>
        <taxon>Arthropoda</taxon>
        <taxon>Hexapoda</taxon>
        <taxon>Collembola</taxon>
        <taxon>Entomobryomorpha</taxon>
        <taxon>Entomobryoidea</taxon>
        <taxon>Orchesellidae</taxon>
        <taxon>Orchesellinae</taxon>
        <taxon>Orchesella</taxon>
    </lineage>
</organism>
<feature type="transmembrane region" description="Helical" evidence="1">
    <location>
        <begin position="75"/>
        <end position="97"/>
    </location>
</feature>
<keyword evidence="1" id="KW-1133">Transmembrane helix</keyword>
<evidence type="ECO:0000313" key="2">
    <source>
        <dbReference type="EMBL" id="CAL8072491.1"/>
    </source>
</evidence>
<feature type="transmembrane region" description="Helical" evidence="1">
    <location>
        <begin position="179"/>
        <end position="212"/>
    </location>
</feature>
<accession>A0ABP1PR08</accession>
<feature type="transmembrane region" description="Helical" evidence="1">
    <location>
        <begin position="138"/>
        <end position="159"/>
    </location>
</feature>
<keyword evidence="1" id="KW-0812">Transmembrane</keyword>
<comment type="caution">
    <text evidence="2">The sequence shown here is derived from an EMBL/GenBank/DDBJ whole genome shotgun (WGS) entry which is preliminary data.</text>
</comment>
<evidence type="ECO:0000313" key="3">
    <source>
        <dbReference type="Proteomes" id="UP001642540"/>
    </source>
</evidence>
<feature type="transmembrane region" description="Helical" evidence="1">
    <location>
        <begin position="45"/>
        <end position="63"/>
    </location>
</feature>